<comment type="caution">
    <text evidence="1">The sequence shown here is derived from an EMBL/GenBank/DDBJ whole genome shotgun (WGS) entry which is preliminary data.</text>
</comment>
<organism evidence="1 2">
    <name type="scientific">Paenibacillus piri</name>
    <dbReference type="NCBI Taxonomy" id="2547395"/>
    <lineage>
        <taxon>Bacteria</taxon>
        <taxon>Bacillati</taxon>
        <taxon>Bacillota</taxon>
        <taxon>Bacilli</taxon>
        <taxon>Bacillales</taxon>
        <taxon>Paenibacillaceae</taxon>
        <taxon>Paenibacillus</taxon>
    </lineage>
</organism>
<protein>
    <submittedName>
        <fullName evidence="1">Oxo-acid lyase</fullName>
    </submittedName>
</protein>
<dbReference type="RefSeq" id="WP_133234765.1">
    <property type="nucleotide sequence ID" value="NZ_SMRT01000019.1"/>
</dbReference>
<dbReference type="SUPFAM" id="SSF51569">
    <property type="entry name" value="Aldolase"/>
    <property type="match status" value="1"/>
</dbReference>
<dbReference type="NCBIfam" id="TIGR03581">
    <property type="entry name" value="EF_0839"/>
    <property type="match status" value="1"/>
</dbReference>
<dbReference type="GO" id="GO:0016829">
    <property type="term" value="F:lyase activity"/>
    <property type="evidence" value="ECO:0007669"/>
    <property type="project" value="UniProtKB-KW"/>
</dbReference>
<dbReference type="InterPro" id="IPR013785">
    <property type="entry name" value="Aldolase_TIM"/>
</dbReference>
<gene>
    <name evidence="1" type="ORF">E1757_28845</name>
</gene>
<dbReference type="EMBL" id="SMRT01000019">
    <property type="protein sequence ID" value="TDF92736.1"/>
    <property type="molecule type" value="Genomic_DNA"/>
</dbReference>
<name>A0A4R5KC89_9BACL</name>
<sequence>MKSFIERAIGGKVLLNIQTRSVEASVQAAELLGKAVFTGVMAKDFPVLEEGVRYIQALQERKVQVSAGLGDGSADQWEKALQLALHTAPLHLNQIFPAAGLSQYALRMQEAPTLVNAMVRPAGQPGIVDIGTGPLSQQTGSARVPVEAALAMMKEAGVQSVKFFPIEGSKRLEEVRAVARAAAKEGMMIEPTGGITPDNAAEIVQVCLDAGVPCIMPHLYGSLKNPETGDLDKRKLEATYRSIMSLFGE</sequence>
<keyword evidence="2" id="KW-1185">Reference proteome</keyword>
<reference evidence="1 2" key="1">
    <citation type="submission" date="2019-03" db="EMBL/GenBank/DDBJ databases">
        <title>This is whole genome sequence of Paenibacillus sp MS74 strain.</title>
        <authorList>
            <person name="Trinh H.N."/>
        </authorList>
    </citation>
    <scope>NUCLEOTIDE SEQUENCE [LARGE SCALE GENOMIC DNA]</scope>
    <source>
        <strain evidence="1 2">MS74</strain>
    </source>
</reference>
<accession>A0A4R5KC89</accession>
<dbReference type="Pfam" id="PF07071">
    <property type="entry name" value="KDGP_aldolase"/>
    <property type="match status" value="1"/>
</dbReference>
<dbReference type="OrthoDB" id="6580179at2"/>
<proteinExistence type="predicted"/>
<dbReference type="Gene3D" id="3.20.20.70">
    <property type="entry name" value="Aldolase class I"/>
    <property type="match status" value="1"/>
</dbReference>
<dbReference type="InterPro" id="IPR010763">
    <property type="entry name" value="DgaF"/>
</dbReference>
<evidence type="ECO:0000313" key="1">
    <source>
        <dbReference type="EMBL" id="TDF92736.1"/>
    </source>
</evidence>
<dbReference type="AlphaFoldDB" id="A0A4R5KC89"/>
<dbReference type="Proteomes" id="UP000295636">
    <property type="component" value="Unassembled WGS sequence"/>
</dbReference>
<keyword evidence="1" id="KW-0456">Lyase</keyword>
<evidence type="ECO:0000313" key="2">
    <source>
        <dbReference type="Proteomes" id="UP000295636"/>
    </source>
</evidence>